<sequence length="272" mass="30409">VTTHDPFIDHSYMVCMFQYDSTLTNPMSQSRLRPRPRNPSCHLHLAGQKPTDIKWGDVLVEYVVEYIGVFTTMEKAEAHLKSGEKKVIIPIPFANAPMFVMGVKHEKYDNFLKIIINAFCINCLAPLAKVIHDNFDMPSKRLWYYGRRATQNIIPASVGIARAMGKAIAELNGKLTGMVFHVSTPSVLVMDLICCLEKVVKQASEGPLNETLGYTDQVVSCNFNSDTHSSIFDAEAGITLSEHFVKLISGYNNELATAMWVVGLYGPHARQR</sequence>
<dbReference type="GO" id="GO:0006417">
    <property type="term" value="P:regulation of translation"/>
    <property type="evidence" value="ECO:0007669"/>
    <property type="project" value="UniProtKB-KW"/>
</dbReference>
<evidence type="ECO:0000256" key="6">
    <source>
        <dbReference type="ARBA" id="ARBA00013119"/>
    </source>
</evidence>
<evidence type="ECO:0000256" key="21">
    <source>
        <dbReference type="ARBA" id="ARBA00048005"/>
    </source>
</evidence>
<dbReference type="Ensembl" id="ENSMPUT00000014205.1">
    <property type="protein sequence ID" value="ENSMPUP00000013982.1"/>
    <property type="gene ID" value="ENSMPUG00000014090.1"/>
</dbReference>
<dbReference type="SMART" id="SM00846">
    <property type="entry name" value="Gp_dh_N"/>
    <property type="match status" value="1"/>
</dbReference>
<evidence type="ECO:0000256" key="18">
    <source>
        <dbReference type="ARBA" id="ARBA00031890"/>
    </source>
</evidence>
<dbReference type="GeneTree" id="ENSGT00940000153112"/>
<feature type="domain" description="Glyceraldehyde 3-phosphate dehydrogenase NAD(P) binding" evidence="22">
    <location>
        <begin position="1"/>
        <end position="120"/>
    </location>
</feature>
<dbReference type="HOGENOM" id="CLU_030140_0_1_1"/>
<evidence type="ECO:0000256" key="5">
    <source>
        <dbReference type="ARBA" id="ARBA00007406"/>
    </source>
</evidence>
<dbReference type="EMBL" id="AEYP01030622">
    <property type="status" value="NOT_ANNOTATED_CDS"/>
    <property type="molecule type" value="Genomic_DNA"/>
</dbReference>
<keyword evidence="9" id="KW-0808">Transferase</keyword>
<evidence type="ECO:0000256" key="8">
    <source>
        <dbReference type="ARBA" id="ARBA00022490"/>
    </source>
</evidence>
<dbReference type="InterPro" id="IPR020829">
    <property type="entry name" value="GlycerAld_3-P_DH_cat"/>
</dbReference>
<evidence type="ECO:0000256" key="20">
    <source>
        <dbReference type="ARBA" id="ARBA00047698"/>
    </source>
</evidence>
<dbReference type="EC" id="1.2.1.12" evidence="6"/>
<keyword evidence="13" id="KW-0560">Oxidoreductase</keyword>
<comment type="similarity">
    <text evidence="5">Belongs to the glyceraldehyde-3-phosphate dehydrogenase family.</text>
</comment>
<evidence type="ECO:0000256" key="10">
    <source>
        <dbReference type="ARBA" id="ARBA00022703"/>
    </source>
</evidence>
<evidence type="ECO:0000256" key="3">
    <source>
        <dbReference type="ARBA" id="ARBA00004514"/>
    </source>
</evidence>
<comment type="catalytic activity">
    <reaction evidence="20">
        <text>D-glyceraldehyde 3-phosphate + phosphate + NAD(+) = (2R)-3-phospho-glyceroyl phosphate + NADH + H(+)</text>
        <dbReference type="Rhea" id="RHEA:10300"/>
        <dbReference type="ChEBI" id="CHEBI:15378"/>
        <dbReference type="ChEBI" id="CHEBI:43474"/>
        <dbReference type="ChEBI" id="CHEBI:57540"/>
        <dbReference type="ChEBI" id="CHEBI:57604"/>
        <dbReference type="ChEBI" id="CHEBI:57945"/>
        <dbReference type="ChEBI" id="CHEBI:59776"/>
        <dbReference type="EC" id="1.2.1.12"/>
    </reaction>
</comment>
<dbReference type="AlphaFoldDB" id="M3YRM2"/>
<dbReference type="Pfam" id="PF02800">
    <property type="entry name" value="Gp_dh_C"/>
    <property type="match status" value="1"/>
</dbReference>
<proteinExistence type="inferred from homology"/>
<dbReference type="Gene3D" id="3.40.50.720">
    <property type="entry name" value="NAD(P)-binding Rossmann-like Domain"/>
    <property type="match status" value="1"/>
</dbReference>
<keyword evidence="14" id="KW-0520">NAD</keyword>
<evidence type="ECO:0000259" key="22">
    <source>
        <dbReference type="SMART" id="SM00846"/>
    </source>
</evidence>
<comment type="subcellular location">
    <subcellularLocation>
        <location evidence="2">Cytoplasm</location>
        <location evidence="2">Cytoskeleton</location>
    </subcellularLocation>
    <subcellularLocation>
        <location evidence="3">Cytoplasm</location>
        <location evidence="3">Cytosol</location>
    </subcellularLocation>
    <subcellularLocation>
        <location evidence="1">Nucleus</location>
    </subcellularLocation>
</comment>
<evidence type="ECO:0000256" key="14">
    <source>
        <dbReference type="ARBA" id="ARBA00023027"/>
    </source>
</evidence>
<dbReference type="GO" id="GO:0005829">
    <property type="term" value="C:cytosol"/>
    <property type="evidence" value="ECO:0007669"/>
    <property type="project" value="UniProtKB-SubCell"/>
</dbReference>
<evidence type="ECO:0000256" key="12">
    <source>
        <dbReference type="ARBA" id="ARBA00022845"/>
    </source>
</evidence>
<evidence type="ECO:0000313" key="23">
    <source>
        <dbReference type="Ensembl" id="ENSMPUP00000013982.1"/>
    </source>
</evidence>
<dbReference type="InterPro" id="IPR036291">
    <property type="entry name" value="NAD(P)-bd_dom_sf"/>
</dbReference>
<evidence type="ECO:0000256" key="17">
    <source>
        <dbReference type="ARBA" id="ARBA00023242"/>
    </source>
</evidence>
<dbReference type="FunFam" id="3.40.50.720:FF:000319">
    <property type="entry name" value="Glyceraldehyde-3-phosphate dehydrogenase"/>
    <property type="match status" value="1"/>
</dbReference>
<dbReference type="GO" id="GO:0006096">
    <property type="term" value="P:glycolytic process"/>
    <property type="evidence" value="ECO:0007669"/>
    <property type="project" value="UniProtKB-KW"/>
</dbReference>
<evidence type="ECO:0000256" key="13">
    <source>
        <dbReference type="ARBA" id="ARBA00023002"/>
    </source>
</evidence>
<evidence type="ECO:0000256" key="19">
    <source>
        <dbReference type="ARBA" id="ARBA00046997"/>
    </source>
</evidence>
<dbReference type="PRINTS" id="PR00078">
    <property type="entry name" value="G3PDHDRGNASE"/>
</dbReference>
<dbReference type="PANTHER" id="PTHR10836">
    <property type="entry name" value="GLYCERALDEHYDE 3-PHOSPHATE DEHYDROGENASE"/>
    <property type="match status" value="1"/>
</dbReference>
<evidence type="ECO:0000256" key="16">
    <source>
        <dbReference type="ARBA" id="ARBA00023212"/>
    </source>
</evidence>
<protein>
    <recommendedName>
        <fullName evidence="7">Glyceraldehyde-3-phosphate dehydrogenase</fullName>
        <ecNumber evidence="6">1.2.1.12</ecNumber>
    </recommendedName>
    <alternativeName>
        <fullName evidence="18">Peptidyl-cysteine S-nitrosylase GAPDH</fullName>
    </alternativeName>
</protein>
<keyword evidence="12" id="KW-0810">Translation regulation</keyword>
<evidence type="ECO:0000256" key="11">
    <source>
        <dbReference type="ARBA" id="ARBA00022799"/>
    </source>
</evidence>
<dbReference type="STRING" id="9669.ENSMPUP00000013982"/>
<dbReference type="eggNOG" id="KOG0657">
    <property type="taxonomic scope" value="Eukaryota"/>
</dbReference>
<keyword evidence="11" id="KW-0702">S-nitrosylation</keyword>
<reference evidence="23" key="1">
    <citation type="submission" date="2024-06" db="UniProtKB">
        <authorList>
            <consortium name="Ensembl"/>
        </authorList>
    </citation>
    <scope>IDENTIFICATION</scope>
</reference>
<dbReference type="SUPFAM" id="SSF51735">
    <property type="entry name" value="NAD(P)-binding Rossmann-fold domains"/>
    <property type="match status" value="1"/>
</dbReference>
<comment type="catalytic activity">
    <reaction evidence="21">
        <text>S-nitroso-L-cysteinyl-[GAPDH] + L-cysteinyl-[protein] = L-cysteinyl-[GAPDH] + S-nitroso-L-cysteinyl-[protein]</text>
        <dbReference type="Rhea" id="RHEA:66684"/>
        <dbReference type="Rhea" id="RHEA-COMP:10131"/>
        <dbReference type="Rhea" id="RHEA-COMP:17089"/>
        <dbReference type="Rhea" id="RHEA-COMP:17090"/>
        <dbReference type="Rhea" id="RHEA-COMP:17091"/>
        <dbReference type="ChEBI" id="CHEBI:29950"/>
        <dbReference type="ChEBI" id="CHEBI:149494"/>
    </reaction>
    <physiologicalReaction direction="left-to-right" evidence="21">
        <dbReference type="Rhea" id="RHEA:66685"/>
    </physiologicalReaction>
</comment>
<evidence type="ECO:0000256" key="1">
    <source>
        <dbReference type="ARBA" id="ARBA00004123"/>
    </source>
</evidence>
<keyword evidence="16" id="KW-0206">Cytoskeleton</keyword>
<dbReference type="GO" id="GO:0005634">
    <property type="term" value="C:nucleus"/>
    <property type="evidence" value="ECO:0007669"/>
    <property type="project" value="UniProtKB-SubCell"/>
</dbReference>
<keyword evidence="10" id="KW-0053">Apoptosis</keyword>
<dbReference type="SUPFAM" id="SSF55347">
    <property type="entry name" value="Glyceraldehyde-3-phosphate dehydrogenase-like, C-terminal domain"/>
    <property type="match status" value="1"/>
</dbReference>
<keyword evidence="15" id="KW-0324">Glycolysis</keyword>
<evidence type="ECO:0000256" key="15">
    <source>
        <dbReference type="ARBA" id="ARBA00023152"/>
    </source>
</evidence>
<accession>M3YRM2</accession>
<comment type="pathway">
    <text evidence="4">Carbohydrate degradation; glycolysis; pyruvate from D-glyceraldehyde 3-phosphate: step 1/5.</text>
</comment>
<dbReference type="InterPro" id="IPR020831">
    <property type="entry name" value="GlycerAld/Erythrose_P_DH"/>
</dbReference>
<comment type="subunit">
    <text evidence="19">Homotetramer. Interacts with TPPP; the interaction is direct. Interacts (when S-nitrosylated) with SIAH1; leading to nuclear translocation. Interacts with RILPL1/GOSPEL, leading to prevent the interaction between GAPDH and SIAH1 and prevent nuclear translocation. Interacts with CHP1; the interaction increases the binding of CHP1 with microtubules. Associates with microtubules. Interacts with EIF1AD, USP25, PRKCI and WARS1. Interacts with phosphorylated RPL13A; inhibited by oxidatively-modified low-densitity lipoprotein (LDL(ox)). Component of the GAIT complex. Interacts with FKBP6; leading to inhibit GAPDH catalytic activity. Interacts with TRAF2, promoting TRAF2 ubiquitination. Interacts with TRAF3, promoting TRAF3 ubiquitination.</text>
</comment>
<dbReference type="GO" id="GO:0051287">
    <property type="term" value="F:NAD binding"/>
    <property type="evidence" value="ECO:0007669"/>
    <property type="project" value="InterPro"/>
</dbReference>
<dbReference type="GO" id="GO:0005856">
    <property type="term" value="C:cytoskeleton"/>
    <property type="evidence" value="ECO:0007669"/>
    <property type="project" value="UniProtKB-SubCell"/>
</dbReference>
<evidence type="ECO:0000256" key="2">
    <source>
        <dbReference type="ARBA" id="ARBA00004245"/>
    </source>
</evidence>
<evidence type="ECO:0000256" key="4">
    <source>
        <dbReference type="ARBA" id="ARBA00004869"/>
    </source>
</evidence>
<dbReference type="InterPro" id="IPR020828">
    <property type="entry name" value="GlycerAld_3-P_DH_NAD(P)-bd"/>
</dbReference>
<organism evidence="23">
    <name type="scientific">Mustela putorius furo</name>
    <name type="common">European domestic ferret</name>
    <name type="synonym">Mustela furo</name>
    <dbReference type="NCBI Taxonomy" id="9669"/>
    <lineage>
        <taxon>Eukaryota</taxon>
        <taxon>Metazoa</taxon>
        <taxon>Chordata</taxon>
        <taxon>Craniata</taxon>
        <taxon>Vertebrata</taxon>
        <taxon>Euteleostomi</taxon>
        <taxon>Mammalia</taxon>
        <taxon>Eutheria</taxon>
        <taxon>Laurasiatheria</taxon>
        <taxon>Carnivora</taxon>
        <taxon>Caniformia</taxon>
        <taxon>Musteloidea</taxon>
        <taxon>Mustelidae</taxon>
        <taxon>Mustelinae</taxon>
        <taxon>Mustela</taxon>
    </lineage>
</organism>
<dbReference type="GO" id="GO:0004365">
    <property type="term" value="F:glyceraldehyde-3-phosphate dehydrogenase (NAD+) (phosphorylating) activity"/>
    <property type="evidence" value="ECO:0007669"/>
    <property type="project" value="UniProtKB-EC"/>
</dbReference>
<dbReference type="GO" id="GO:0016740">
    <property type="term" value="F:transferase activity"/>
    <property type="evidence" value="ECO:0007669"/>
    <property type="project" value="UniProtKB-KW"/>
</dbReference>
<keyword evidence="17" id="KW-0539">Nucleus</keyword>
<evidence type="ECO:0000256" key="9">
    <source>
        <dbReference type="ARBA" id="ARBA00022679"/>
    </source>
</evidence>
<dbReference type="PANTHER" id="PTHR10836:SF111">
    <property type="entry name" value="GLYCERALDEHYDE-3-PHOSPHATE DEHYDROGENASE"/>
    <property type="match status" value="1"/>
</dbReference>
<name>M3YRM2_MUSPF</name>
<dbReference type="GO" id="GO:0006915">
    <property type="term" value="P:apoptotic process"/>
    <property type="evidence" value="ECO:0007669"/>
    <property type="project" value="UniProtKB-KW"/>
</dbReference>
<keyword evidence="8" id="KW-0963">Cytoplasm</keyword>
<evidence type="ECO:0000256" key="7">
    <source>
        <dbReference type="ARBA" id="ARBA00021022"/>
    </source>
</evidence>
<dbReference type="InParanoid" id="M3YRM2"/>
<dbReference type="Gene3D" id="3.30.360.10">
    <property type="entry name" value="Dihydrodipicolinate Reductase, domain 2"/>
    <property type="match status" value="1"/>
</dbReference>